<dbReference type="Pfam" id="PF08840">
    <property type="entry name" value="BAAT_C"/>
    <property type="match status" value="1"/>
</dbReference>
<feature type="domain" description="Acyl-CoA thioester hydrolase/bile acid-CoA amino acid N-acetyltransferase" evidence="1">
    <location>
        <begin position="21"/>
        <end position="131"/>
    </location>
</feature>
<keyword evidence="4" id="KW-1185">Reference proteome</keyword>
<dbReference type="GO" id="GO:0006631">
    <property type="term" value="P:fatty acid metabolic process"/>
    <property type="evidence" value="ECO:0007669"/>
    <property type="project" value="TreeGrafter"/>
</dbReference>
<dbReference type="InterPro" id="IPR042490">
    <property type="entry name" value="Thio_Ohase/BAAT_N"/>
</dbReference>
<dbReference type="Gene3D" id="2.60.40.2240">
    <property type="entry name" value="Acyl-CoA thioester hydrolase/BAAT N-terminal domain"/>
    <property type="match status" value="1"/>
</dbReference>
<dbReference type="EMBL" id="JAFLEQ010000001">
    <property type="protein sequence ID" value="MBN9643036.1"/>
    <property type="molecule type" value="Genomic_DNA"/>
</dbReference>
<dbReference type="Proteomes" id="UP000664332">
    <property type="component" value="Unassembled WGS sequence"/>
</dbReference>
<feature type="domain" description="BAAT/Acyl-CoA thioester hydrolase C-terminal" evidence="2">
    <location>
        <begin position="242"/>
        <end position="458"/>
    </location>
</feature>
<dbReference type="InterPro" id="IPR006862">
    <property type="entry name" value="Thio_Ohase/aa_AcTrfase"/>
</dbReference>
<evidence type="ECO:0000313" key="3">
    <source>
        <dbReference type="EMBL" id="MBN9643036.1"/>
    </source>
</evidence>
<dbReference type="RefSeq" id="WP_207117452.1">
    <property type="nucleotide sequence ID" value="NZ_JAFLEQ010000001.1"/>
</dbReference>
<evidence type="ECO:0000259" key="1">
    <source>
        <dbReference type="Pfam" id="PF04775"/>
    </source>
</evidence>
<dbReference type="InterPro" id="IPR029058">
    <property type="entry name" value="AB_hydrolase_fold"/>
</dbReference>
<proteinExistence type="predicted"/>
<dbReference type="GO" id="GO:0047617">
    <property type="term" value="F:fatty acyl-CoA hydrolase activity"/>
    <property type="evidence" value="ECO:0007669"/>
    <property type="project" value="TreeGrafter"/>
</dbReference>
<sequence>MKRPTIGCMFIDVSPVTSIHQPLPIVISEVDPGARVEISFEAVDAHGESFTAVEGFTASTEGVVSTDVTLPESAHWTPADSLGPLWTMSPGKGHNRPFAFSASSPMLIQLKVRTPGEGQATKVQRVVARGIVEVPVSTRYTDPKADDYARIKGSADIFSSSHPVDEIVDTGSFAARAYADDADGLLPAVVVFDDFTGGCPSAAAAALADLGFLAVAVDVLSASGGRTPVDGHALEVLLEAVASHGKVDDSVHLGLVGRGRGAELALMLAAARPDLVGPVVAHSPSDVVTASPRDGGEVTFTGIDGASDHLDPKKAGKKLSWSTFTKAALTGKPWYLKPWYEAVREAHPDEAVVKASIPVDRCRGPLLVTAPTDDRVWDSVGMARHLQQRASKADVETYVCEYPGAGHGVGFPFTFAGAPVTPVVVGYGHTVELGGDRIATGRAARESTEQVVSFLSSAFGIGDYA</sequence>
<name>A0A939DZM1_9CORY</name>
<gene>
    <name evidence="3" type="ORF">JZY06_00095</name>
</gene>
<organism evidence="3 4">
    <name type="scientific">Corynebacterium mendelii</name>
    <dbReference type="NCBI Taxonomy" id="2765362"/>
    <lineage>
        <taxon>Bacteria</taxon>
        <taxon>Bacillati</taxon>
        <taxon>Actinomycetota</taxon>
        <taxon>Actinomycetes</taxon>
        <taxon>Mycobacteriales</taxon>
        <taxon>Corynebacteriaceae</taxon>
        <taxon>Corynebacterium</taxon>
    </lineage>
</organism>
<dbReference type="PANTHER" id="PTHR10824">
    <property type="entry name" value="ACYL-COENZYME A THIOESTERASE-RELATED"/>
    <property type="match status" value="1"/>
</dbReference>
<reference evidence="3" key="1">
    <citation type="submission" date="2021-03" db="EMBL/GenBank/DDBJ databases">
        <authorList>
            <person name="Sun Q."/>
        </authorList>
    </citation>
    <scope>NUCLEOTIDE SEQUENCE</scope>
    <source>
        <strain evidence="3">CCM 8862</strain>
    </source>
</reference>
<dbReference type="InterPro" id="IPR014940">
    <property type="entry name" value="BAAT_C"/>
</dbReference>
<dbReference type="PANTHER" id="PTHR10824:SF4">
    <property type="entry name" value="ACYL-COENZYME A THIOESTERASE 1-LIKE"/>
    <property type="match status" value="1"/>
</dbReference>
<dbReference type="SUPFAM" id="SSF53474">
    <property type="entry name" value="alpha/beta-Hydrolases"/>
    <property type="match status" value="1"/>
</dbReference>
<comment type="caution">
    <text evidence="3">The sequence shown here is derived from an EMBL/GenBank/DDBJ whole genome shotgun (WGS) entry which is preliminary data.</text>
</comment>
<evidence type="ECO:0000313" key="4">
    <source>
        <dbReference type="Proteomes" id="UP000664332"/>
    </source>
</evidence>
<dbReference type="AlphaFoldDB" id="A0A939DZM1"/>
<dbReference type="Pfam" id="PF04775">
    <property type="entry name" value="Bile_Hydr_Trans"/>
    <property type="match status" value="1"/>
</dbReference>
<protein>
    <submittedName>
        <fullName evidence="3">Acyl-CoA thioesterase/BAAT N-terminal domain-containing protein</fullName>
    </submittedName>
</protein>
<dbReference type="GO" id="GO:0006637">
    <property type="term" value="P:acyl-CoA metabolic process"/>
    <property type="evidence" value="ECO:0007669"/>
    <property type="project" value="TreeGrafter"/>
</dbReference>
<dbReference type="Gene3D" id="3.40.50.1820">
    <property type="entry name" value="alpha/beta hydrolase"/>
    <property type="match status" value="1"/>
</dbReference>
<evidence type="ECO:0000259" key="2">
    <source>
        <dbReference type="Pfam" id="PF08840"/>
    </source>
</evidence>
<accession>A0A939DZM1</accession>